<evidence type="ECO:0000256" key="1">
    <source>
        <dbReference type="SAM" id="Phobius"/>
    </source>
</evidence>
<dbReference type="EMBL" id="JACXVP010000012">
    <property type="protein sequence ID" value="KAG5572839.1"/>
    <property type="molecule type" value="Genomic_DNA"/>
</dbReference>
<proteinExistence type="predicted"/>
<dbReference type="Proteomes" id="UP000824120">
    <property type="component" value="Chromosome 12"/>
</dbReference>
<reference evidence="2 3" key="1">
    <citation type="submission" date="2020-09" db="EMBL/GenBank/DDBJ databases">
        <title>De no assembly of potato wild relative species, Solanum commersonii.</title>
        <authorList>
            <person name="Cho K."/>
        </authorList>
    </citation>
    <scope>NUCLEOTIDE SEQUENCE [LARGE SCALE GENOMIC DNA]</scope>
    <source>
        <strain evidence="2">LZ3.2</strain>
        <tissue evidence="2">Leaf</tissue>
    </source>
</reference>
<feature type="transmembrane region" description="Helical" evidence="1">
    <location>
        <begin position="20"/>
        <end position="38"/>
    </location>
</feature>
<gene>
    <name evidence="2" type="ORF">H5410_062605</name>
</gene>
<comment type="caution">
    <text evidence="2">The sequence shown here is derived from an EMBL/GenBank/DDBJ whole genome shotgun (WGS) entry which is preliminary data.</text>
</comment>
<keyword evidence="1" id="KW-0812">Transmembrane</keyword>
<keyword evidence="1" id="KW-0472">Membrane</keyword>
<sequence>MEKNQRKAVSGNSAICWARFVAAGLVFGHLTSIVSGFVSSRCWTAMEEEERRVYRWGHVGTADCSCNFFSRWFSIALLDEFEDEFFLEKSQILIPTFNCSQEASVAIVNEEMSPMEAAILSFEGRVLINQELSSSEDASCRNKDDIMDILGELT</sequence>
<evidence type="ECO:0000313" key="2">
    <source>
        <dbReference type="EMBL" id="KAG5572839.1"/>
    </source>
</evidence>
<keyword evidence="1" id="KW-1133">Transmembrane helix</keyword>
<accession>A0A9J5WBZ1</accession>
<organism evidence="2 3">
    <name type="scientific">Solanum commersonii</name>
    <name type="common">Commerson's wild potato</name>
    <name type="synonym">Commerson's nightshade</name>
    <dbReference type="NCBI Taxonomy" id="4109"/>
    <lineage>
        <taxon>Eukaryota</taxon>
        <taxon>Viridiplantae</taxon>
        <taxon>Streptophyta</taxon>
        <taxon>Embryophyta</taxon>
        <taxon>Tracheophyta</taxon>
        <taxon>Spermatophyta</taxon>
        <taxon>Magnoliopsida</taxon>
        <taxon>eudicotyledons</taxon>
        <taxon>Gunneridae</taxon>
        <taxon>Pentapetalae</taxon>
        <taxon>asterids</taxon>
        <taxon>lamiids</taxon>
        <taxon>Solanales</taxon>
        <taxon>Solanaceae</taxon>
        <taxon>Solanoideae</taxon>
        <taxon>Solaneae</taxon>
        <taxon>Solanum</taxon>
    </lineage>
</organism>
<dbReference type="AlphaFoldDB" id="A0A9J5WBZ1"/>
<keyword evidence="3" id="KW-1185">Reference proteome</keyword>
<evidence type="ECO:0000313" key="3">
    <source>
        <dbReference type="Proteomes" id="UP000824120"/>
    </source>
</evidence>
<protein>
    <submittedName>
        <fullName evidence="2">Uncharacterized protein</fullName>
    </submittedName>
</protein>
<name>A0A9J5WBZ1_SOLCO</name>